<evidence type="ECO:0000256" key="11">
    <source>
        <dbReference type="SAM" id="MobiDB-lite"/>
    </source>
</evidence>
<dbReference type="InterPro" id="IPR008271">
    <property type="entry name" value="Ser/Thr_kinase_AS"/>
</dbReference>
<evidence type="ECO:0000256" key="7">
    <source>
        <dbReference type="ARBA" id="ARBA00022840"/>
    </source>
</evidence>
<evidence type="ECO:0000256" key="3">
    <source>
        <dbReference type="ARBA" id="ARBA00022553"/>
    </source>
</evidence>
<feature type="compositionally biased region" description="Polar residues" evidence="11">
    <location>
        <begin position="152"/>
        <end position="164"/>
    </location>
</feature>
<feature type="region of interest" description="Disordered" evidence="11">
    <location>
        <begin position="269"/>
        <end position="323"/>
    </location>
</feature>
<feature type="compositionally biased region" description="Polar residues" evidence="11">
    <location>
        <begin position="1028"/>
        <end position="1045"/>
    </location>
</feature>
<keyword evidence="5 10" id="KW-0547">Nucleotide-binding</keyword>
<dbReference type="PROSITE" id="PS50011">
    <property type="entry name" value="PROTEIN_KINASE_DOM"/>
    <property type="match status" value="1"/>
</dbReference>
<dbReference type="FunFam" id="1.10.510.10:FF:000397">
    <property type="entry name" value="Serine/threonine-protein kinase KIN4"/>
    <property type="match status" value="1"/>
</dbReference>
<feature type="compositionally biased region" description="Low complexity" evidence="11">
    <location>
        <begin position="62"/>
        <end position="85"/>
    </location>
</feature>
<organism evidence="13 14">
    <name type="scientific">Amorphotheca resinae ATCC 22711</name>
    <dbReference type="NCBI Taxonomy" id="857342"/>
    <lineage>
        <taxon>Eukaryota</taxon>
        <taxon>Fungi</taxon>
        <taxon>Dikarya</taxon>
        <taxon>Ascomycota</taxon>
        <taxon>Pezizomycotina</taxon>
        <taxon>Leotiomycetes</taxon>
        <taxon>Helotiales</taxon>
        <taxon>Amorphothecaceae</taxon>
        <taxon>Amorphotheca</taxon>
    </lineage>
</organism>
<feature type="compositionally biased region" description="Basic and acidic residues" evidence="11">
    <location>
        <begin position="681"/>
        <end position="702"/>
    </location>
</feature>
<dbReference type="InterPro" id="IPR000719">
    <property type="entry name" value="Prot_kinase_dom"/>
</dbReference>
<comment type="catalytic activity">
    <reaction evidence="8">
        <text>L-threonyl-[protein] + ATP = O-phospho-L-threonyl-[protein] + ADP + H(+)</text>
        <dbReference type="Rhea" id="RHEA:46608"/>
        <dbReference type="Rhea" id="RHEA-COMP:11060"/>
        <dbReference type="Rhea" id="RHEA-COMP:11605"/>
        <dbReference type="ChEBI" id="CHEBI:15378"/>
        <dbReference type="ChEBI" id="CHEBI:30013"/>
        <dbReference type="ChEBI" id="CHEBI:30616"/>
        <dbReference type="ChEBI" id="CHEBI:61977"/>
        <dbReference type="ChEBI" id="CHEBI:456216"/>
        <dbReference type="EC" id="2.7.11.1"/>
    </reaction>
</comment>
<dbReference type="EMBL" id="KZ679018">
    <property type="protein sequence ID" value="PSS08475.1"/>
    <property type="molecule type" value="Genomic_DNA"/>
</dbReference>
<dbReference type="GO" id="GO:0000011">
    <property type="term" value="P:vacuole inheritance"/>
    <property type="evidence" value="ECO:0007669"/>
    <property type="project" value="UniProtKB-ARBA"/>
</dbReference>
<dbReference type="PANTHER" id="PTHR24346">
    <property type="entry name" value="MAP/MICROTUBULE AFFINITY-REGULATING KINASE"/>
    <property type="match status" value="1"/>
</dbReference>
<gene>
    <name evidence="13" type="ORF">M430DRAFT_185816</name>
</gene>
<feature type="compositionally biased region" description="Polar residues" evidence="11">
    <location>
        <begin position="216"/>
        <end position="232"/>
    </location>
</feature>
<evidence type="ECO:0000256" key="9">
    <source>
        <dbReference type="ARBA" id="ARBA00048679"/>
    </source>
</evidence>
<feature type="compositionally biased region" description="Low complexity" evidence="11">
    <location>
        <begin position="182"/>
        <end position="199"/>
    </location>
</feature>
<keyword evidence="3" id="KW-0597">Phosphoprotein</keyword>
<dbReference type="GO" id="GO:0004674">
    <property type="term" value="F:protein serine/threonine kinase activity"/>
    <property type="evidence" value="ECO:0007669"/>
    <property type="project" value="UniProtKB-KW"/>
</dbReference>
<dbReference type="AlphaFoldDB" id="A0A2T3AQD3"/>
<evidence type="ECO:0000256" key="4">
    <source>
        <dbReference type="ARBA" id="ARBA00022679"/>
    </source>
</evidence>
<dbReference type="RefSeq" id="XP_024716873.1">
    <property type="nucleotide sequence ID" value="XM_024863903.1"/>
</dbReference>
<evidence type="ECO:0000256" key="1">
    <source>
        <dbReference type="ARBA" id="ARBA00012513"/>
    </source>
</evidence>
<dbReference type="InParanoid" id="A0A2T3AQD3"/>
<dbReference type="GO" id="GO:0045033">
    <property type="term" value="P:peroxisome inheritance"/>
    <property type="evidence" value="ECO:0007669"/>
    <property type="project" value="UniProtKB-ARBA"/>
</dbReference>
<feature type="compositionally biased region" description="Polar residues" evidence="11">
    <location>
        <begin position="846"/>
        <end position="868"/>
    </location>
</feature>
<keyword evidence="2" id="KW-0723">Serine/threonine-protein kinase</keyword>
<dbReference type="Gene3D" id="1.10.510.10">
    <property type="entry name" value="Transferase(Phosphotransferase) domain 1"/>
    <property type="match status" value="1"/>
</dbReference>
<evidence type="ECO:0000313" key="14">
    <source>
        <dbReference type="Proteomes" id="UP000241818"/>
    </source>
</evidence>
<keyword evidence="7 10" id="KW-0067">ATP-binding</keyword>
<feature type="compositionally biased region" description="Polar residues" evidence="11">
    <location>
        <begin position="771"/>
        <end position="792"/>
    </location>
</feature>
<dbReference type="FunFam" id="3.30.200.20:FF:000003">
    <property type="entry name" value="Non-specific serine/threonine protein kinase"/>
    <property type="match status" value="1"/>
</dbReference>
<dbReference type="PROSITE" id="PS00108">
    <property type="entry name" value="PROTEIN_KINASE_ST"/>
    <property type="match status" value="1"/>
</dbReference>
<dbReference type="GO" id="GO:0035556">
    <property type="term" value="P:intracellular signal transduction"/>
    <property type="evidence" value="ECO:0007669"/>
    <property type="project" value="TreeGrafter"/>
</dbReference>
<feature type="compositionally biased region" description="Basic and acidic residues" evidence="11">
    <location>
        <begin position="165"/>
        <end position="174"/>
    </location>
</feature>
<dbReference type="STRING" id="857342.A0A2T3AQD3"/>
<evidence type="ECO:0000256" key="5">
    <source>
        <dbReference type="ARBA" id="ARBA00022741"/>
    </source>
</evidence>
<dbReference type="InterPro" id="IPR017441">
    <property type="entry name" value="Protein_kinase_ATP_BS"/>
</dbReference>
<sequence>MSSATLQSAPHQPTSVGAHSPVVATASNRPYTAGSSHSRDPYYNQSPTNASPTATRRPSRQSSGNGASTNNNNSQSSQYYPPSANTQASTSSRVHASQTSTTAATAGYPVMAPGDHQRGVPPVVSPRTSSNRNPANAAASAADRSARRAGHTNESTGSPRATTDGQRDRVERQRSNGNTQVNGADRGADDAAAAANAAARARRRAADSPQEVLSHRPSSSPEPRASNSASTPQDRRPVAAGNSSTPSKLSREASEILHRVIVSKPEVDVERERARMAEASPASASHRSPIGTVSVVSPEDLEGSGRGPRSRHDHAVSSGKREKNSRFGEYYLGNTLGEGEFGKVKMGWKQEGGIQVAIKLIRRDSVGTNPTRLAKIYREIAILREISHPNIVRLHEMVETEKQIGIILEYASGGELFDYILNHRYLKDNAARRLFAQLVSGVGYLHKKGIVHRDLKLENLLLDRNRNIIITDFGFANTFNPEDELGEEIEYNLSSREYVKRMELDKILPGGYRRGDLMQTSCGSPCYAAPELVVSDSLYTGRKVDVWSCGVILYAMLAGYLPFDDDPANPEGDNINLLYKYIVSTPLTFPEYVTPHARDLLRRILVPDPRKRADLFEVARHSWLSEYAHVVGFITSSTTTSGDIAKTAIEVEDQQEAPLLARSASVREPSKAKTPTAVGDLSRKHGNVDQEGADAHQKVAKDNKRRTVQVEYVPPRSQTQRGESVTATTQANSRTRARAGSQGPVEVQPVSSAPAGSRRAPSTEKPLPQEPSASRDGQYSQGRRPSTSQRQQGMPPPARPGRDPPRSVSDTNYMSGAPPVSMTRPATGGSLASTGSRSGALPHRGSYSQPAAPTVAGTNAQGRMSQPKNVRGYEISAPIIQGESEYGQPSSAPGQYTRVAGSQPETRGHKRSNTIGSIFSRTNSMFGSKRNAEQEKPNKKYPPVSMSGSGMSMDPPRQSMDSRRSISFGFGRKRSGSISGSQTNLHERPNNRRFSLLPASFSLKSIGIGKEYEQRPDSRGNYMDPPMSQHSQQARTVSGNTTDSYSADAYDQNPVQDRRGTSTASPPQQHQRYASQPIQDHRSGAPTQFLPPLNFRQDQPTQATGSESSLQETGNRRGQYPPGFSDYDDRRPVGRTGSSGRGGVLQKNNRKFVEAYETQDNSGWGGPPHIDHAGSSGAARKVMDFFRRRGRDRGD</sequence>
<accession>A0A2T3AQD3</accession>
<feature type="compositionally biased region" description="Low complexity" evidence="11">
    <location>
        <begin position="751"/>
        <end position="760"/>
    </location>
</feature>
<feature type="region of interest" description="Disordered" evidence="11">
    <location>
        <begin position="661"/>
        <end position="869"/>
    </location>
</feature>
<dbReference type="Pfam" id="PF00069">
    <property type="entry name" value="Pkinase"/>
    <property type="match status" value="1"/>
</dbReference>
<dbReference type="SMART" id="SM00220">
    <property type="entry name" value="S_TKc"/>
    <property type="match status" value="1"/>
</dbReference>
<evidence type="ECO:0000256" key="8">
    <source>
        <dbReference type="ARBA" id="ARBA00047899"/>
    </source>
</evidence>
<keyword evidence="4" id="KW-0808">Transferase</keyword>
<evidence type="ECO:0000256" key="6">
    <source>
        <dbReference type="ARBA" id="ARBA00022777"/>
    </source>
</evidence>
<feature type="compositionally biased region" description="Polar residues" evidence="11">
    <location>
        <begin position="86"/>
        <end position="95"/>
    </location>
</feature>
<feature type="region of interest" description="Disordered" evidence="11">
    <location>
        <begin position="883"/>
        <end position="1181"/>
    </location>
</feature>
<evidence type="ECO:0000256" key="10">
    <source>
        <dbReference type="PROSITE-ProRule" id="PRU10141"/>
    </source>
</evidence>
<dbReference type="GeneID" id="36571984"/>
<dbReference type="GO" id="GO:0005737">
    <property type="term" value="C:cytoplasm"/>
    <property type="evidence" value="ECO:0007669"/>
    <property type="project" value="TreeGrafter"/>
</dbReference>
<evidence type="ECO:0000259" key="12">
    <source>
        <dbReference type="PROSITE" id="PS50011"/>
    </source>
</evidence>
<evidence type="ECO:0000313" key="13">
    <source>
        <dbReference type="EMBL" id="PSS08475.1"/>
    </source>
</evidence>
<proteinExistence type="predicted"/>
<feature type="compositionally biased region" description="Polar residues" evidence="11">
    <location>
        <begin position="716"/>
        <end position="734"/>
    </location>
</feature>
<feature type="compositionally biased region" description="Basic and acidic residues" evidence="11">
    <location>
        <begin position="313"/>
        <end position="323"/>
    </location>
</feature>
<keyword evidence="6" id="KW-0418">Kinase</keyword>
<feature type="compositionally biased region" description="Polar residues" evidence="11">
    <location>
        <begin position="1096"/>
        <end position="1113"/>
    </location>
</feature>
<dbReference type="PROSITE" id="PS00107">
    <property type="entry name" value="PROTEIN_KINASE_ATP"/>
    <property type="match status" value="1"/>
</dbReference>
<feature type="compositionally biased region" description="Polar residues" evidence="11">
    <location>
        <begin position="1061"/>
        <end position="1078"/>
    </location>
</feature>
<feature type="compositionally biased region" description="Polar residues" evidence="11">
    <location>
        <begin position="1"/>
        <end position="17"/>
    </location>
</feature>
<name>A0A2T3AQD3_AMORE</name>
<evidence type="ECO:0000256" key="2">
    <source>
        <dbReference type="ARBA" id="ARBA00022527"/>
    </source>
</evidence>
<dbReference type="Proteomes" id="UP000241818">
    <property type="component" value="Unassembled WGS sequence"/>
</dbReference>
<feature type="compositionally biased region" description="Polar residues" evidence="11">
    <location>
        <begin position="913"/>
        <end position="926"/>
    </location>
</feature>
<feature type="compositionally biased region" description="Low complexity" evidence="11">
    <location>
        <begin position="96"/>
        <end position="106"/>
    </location>
</feature>
<feature type="region of interest" description="Disordered" evidence="11">
    <location>
        <begin position="1"/>
        <end position="252"/>
    </location>
</feature>
<keyword evidence="14" id="KW-1185">Reference proteome</keyword>
<dbReference type="EC" id="2.7.11.1" evidence="1"/>
<dbReference type="OrthoDB" id="193931at2759"/>
<reference evidence="13 14" key="1">
    <citation type="journal article" date="2018" name="New Phytol.">
        <title>Comparative genomics and transcriptomics depict ericoid mycorrhizal fungi as versatile saprotrophs and plant mutualists.</title>
        <authorList>
            <person name="Martino E."/>
            <person name="Morin E."/>
            <person name="Grelet G.A."/>
            <person name="Kuo A."/>
            <person name="Kohler A."/>
            <person name="Daghino S."/>
            <person name="Barry K.W."/>
            <person name="Cichocki N."/>
            <person name="Clum A."/>
            <person name="Dockter R.B."/>
            <person name="Hainaut M."/>
            <person name="Kuo R.C."/>
            <person name="LaButti K."/>
            <person name="Lindahl B.D."/>
            <person name="Lindquist E.A."/>
            <person name="Lipzen A."/>
            <person name="Khouja H.R."/>
            <person name="Magnuson J."/>
            <person name="Murat C."/>
            <person name="Ohm R.A."/>
            <person name="Singer S.W."/>
            <person name="Spatafora J.W."/>
            <person name="Wang M."/>
            <person name="Veneault-Fourrey C."/>
            <person name="Henrissat B."/>
            <person name="Grigoriev I.V."/>
            <person name="Martin F.M."/>
            <person name="Perotto S."/>
        </authorList>
    </citation>
    <scope>NUCLEOTIDE SEQUENCE [LARGE SCALE GENOMIC DNA]</scope>
    <source>
        <strain evidence="13 14">ATCC 22711</strain>
    </source>
</reference>
<feature type="compositionally biased region" description="Low complexity" evidence="11">
    <location>
        <begin position="129"/>
        <end position="143"/>
    </location>
</feature>
<dbReference type="SUPFAM" id="SSF56112">
    <property type="entry name" value="Protein kinase-like (PK-like)"/>
    <property type="match status" value="1"/>
</dbReference>
<feature type="compositionally biased region" description="Polar residues" evidence="11">
    <location>
        <begin position="43"/>
        <end position="56"/>
    </location>
</feature>
<dbReference type="InterPro" id="IPR011009">
    <property type="entry name" value="Kinase-like_dom_sf"/>
</dbReference>
<comment type="catalytic activity">
    <reaction evidence="9">
        <text>L-seryl-[protein] + ATP = O-phospho-L-seryl-[protein] + ADP + H(+)</text>
        <dbReference type="Rhea" id="RHEA:17989"/>
        <dbReference type="Rhea" id="RHEA-COMP:9863"/>
        <dbReference type="Rhea" id="RHEA-COMP:11604"/>
        <dbReference type="ChEBI" id="CHEBI:15378"/>
        <dbReference type="ChEBI" id="CHEBI:29999"/>
        <dbReference type="ChEBI" id="CHEBI:30616"/>
        <dbReference type="ChEBI" id="CHEBI:83421"/>
        <dbReference type="ChEBI" id="CHEBI:456216"/>
        <dbReference type="EC" id="2.7.11.1"/>
    </reaction>
</comment>
<protein>
    <recommendedName>
        <fullName evidence="1">non-specific serine/threonine protein kinase</fullName>
        <ecNumber evidence="1">2.7.11.1</ecNumber>
    </recommendedName>
</protein>
<dbReference type="PANTHER" id="PTHR24346:SF110">
    <property type="entry name" value="NON-SPECIFIC SERINE_THREONINE PROTEIN KINASE"/>
    <property type="match status" value="1"/>
</dbReference>
<feature type="domain" description="Protein kinase" evidence="12">
    <location>
        <begin position="330"/>
        <end position="624"/>
    </location>
</feature>
<feature type="compositionally biased region" description="Polar residues" evidence="11">
    <location>
        <begin position="25"/>
        <end position="36"/>
    </location>
</feature>
<feature type="binding site" evidence="10">
    <location>
        <position position="359"/>
    </location>
    <ligand>
        <name>ATP</name>
        <dbReference type="ChEBI" id="CHEBI:30616"/>
    </ligand>
</feature>
<dbReference type="GO" id="GO:0005524">
    <property type="term" value="F:ATP binding"/>
    <property type="evidence" value="ECO:0007669"/>
    <property type="project" value="UniProtKB-UniRule"/>
</dbReference>